<organism evidence="9 10">
    <name type="scientific">Aspergillus rambellii</name>
    <dbReference type="NCBI Taxonomy" id="308745"/>
    <lineage>
        <taxon>Eukaryota</taxon>
        <taxon>Fungi</taxon>
        <taxon>Dikarya</taxon>
        <taxon>Ascomycota</taxon>
        <taxon>Pezizomycotina</taxon>
        <taxon>Eurotiomycetes</taxon>
        <taxon>Eurotiomycetidae</taxon>
        <taxon>Eurotiales</taxon>
        <taxon>Aspergillaceae</taxon>
        <taxon>Aspergillus</taxon>
        <taxon>Aspergillus subgen. Nidulantes</taxon>
    </lineage>
</organism>
<feature type="compositionally biased region" description="Polar residues" evidence="7">
    <location>
        <begin position="428"/>
        <end position="444"/>
    </location>
</feature>
<feature type="compositionally biased region" description="Basic residues" evidence="7">
    <location>
        <begin position="411"/>
        <end position="420"/>
    </location>
</feature>
<evidence type="ECO:0000256" key="7">
    <source>
        <dbReference type="SAM" id="MobiDB-lite"/>
    </source>
</evidence>
<dbReference type="SUPFAM" id="SSF56112">
    <property type="entry name" value="Protein kinase-like (PK-like)"/>
    <property type="match status" value="1"/>
</dbReference>
<evidence type="ECO:0000259" key="8">
    <source>
        <dbReference type="PROSITE" id="PS50016"/>
    </source>
</evidence>
<dbReference type="PROSITE" id="PS50016">
    <property type="entry name" value="ZF_PHD_2"/>
    <property type="match status" value="1"/>
</dbReference>
<keyword evidence="2" id="KW-0479">Metal-binding</keyword>
<comment type="subcellular location">
    <subcellularLocation>
        <location evidence="1">Nucleus</location>
    </subcellularLocation>
</comment>
<feature type="region of interest" description="Disordered" evidence="7">
    <location>
        <begin position="1"/>
        <end position="39"/>
    </location>
</feature>
<dbReference type="Pfam" id="PF00628">
    <property type="entry name" value="PHD"/>
    <property type="match status" value="1"/>
</dbReference>
<feature type="domain" description="PHD-type" evidence="8">
    <location>
        <begin position="486"/>
        <end position="537"/>
    </location>
</feature>
<evidence type="ECO:0000313" key="10">
    <source>
        <dbReference type="Proteomes" id="UP000034291"/>
    </source>
</evidence>
<dbReference type="EMBL" id="JZBS01003348">
    <property type="protein sequence ID" value="KKK15272.1"/>
    <property type="molecule type" value="Genomic_DNA"/>
</dbReference>
<dbReference type="InterPro" id="IPR013083">
    <property type="entry name" value="Znf_RING/FYVE/PHD"/>
</dbReference>
<reference evidence="9 10" key="1">
    <citation type="submission" date="2015-02" db="EMBL/GenBank/DDBJ databases">
        <title>Draft Genome Sequences of Two Closely-Related Aflatoxigenic Aspergillus Species Obtained from the Cote d'Ivoire.</title>
        <authorList>
            <person name="Moore G.G."/>
            <person name="Beltz S.B."/>
            <person name="Mack B.M."/>
        </authorList>
    </citation>
    <scope>NUCLEOTIDE SEQUENCE [LARGE SCALE GENOMIC DNA]</scope>
    <source>
        <strain evidence="9 10">SRRC1468</strain>
    </source>
</reference>
<dbReference type="InterPro" id="IPR019787">
    <property type="entry name" value="Znf_PHD-finger"/>
</dbReference>
<dbReference type="PANTHER" id="PTHR46174:SF1">
    <property type="entry name" value="CXXC-TYPE ZINC FINGER PROTEIN 1"/>
    <property type="match status" value="1"/>
</dbReference>
<keyword evidence="4" id="KW-0862">Zinc</keyword>
<dbReference type="PROSITE" id="PS01359">
    <property type="entry name" value="ZF_PHD_1"/>
    <property type="match status" value="1"/>
</dbReference>
<gene>
    <name evidence="9" type="ORF">ARAM_001909</name>
</gene>
<keyword evidence="3 6" id="KW-0863">Zinc-finger</keyword>
<evidence type="ECO:0000256" key="4">
    <source>
        <dbReference type="ARBA" id="ARBA00022833"/>
    </source>
</evidence>
<dbReference type="GO" id="GO:0045893">
    <property type="term" value="P:positive regulation of DNA-templated transcription"/>
    <property type="evidence" value="ECO:0007669"/>
    <property type="project" value="TreeGrafter"/>
</dbReference>
<feature type="compositionally biased region" description="Polar residues" evidence="7">
    <location>
        <begin position="314"/>
        <end position="325"/>
    </location>
</feature>
<dbReference type="SUPFAM" id="SSF57903">
    <property type="entry name" value="FYVE/PHD zinc finger"/>
    <property type="match status" value="1"/>
</dbReference>
<evidence type="ECO:0000256" key="2">
    <source>
        <dbReference type="ARBA" id="ARBA00022723"/>
    </source>
</evidence>
<protein>
    <recommendedName>
        <fullName evidence="8">PHD-type domain-containing protein</fullName>
    </recommendedName>
</protein>
<comment type="caution">
    <text evidence="9">The sequence shown here is derived from an EMBL/GenBank/DDBJ whole genome shotgun (WGS) entry which is preliminary data.</text>
</comment>
<dbReference type="AlphaFoldDB" id="A0A0F8WVE0"/>
<evidence type="ECO:0000256" key="1">
    <source>
        <dbReference type="ARBA" id="ARBA00004123"/>
    </source>
</evidence>
<dbReference type="GO" id="GO:0048188">
    <property type="term" value="C:Set1C/COMPASS complex"/>
    <property type="evidence" value="ECO:0007669"/>
    <property type="project" value="InterPro"/>
</dbReference>
<evidence type="ECO:0000313" key="9">
    <source>
        <dbReference type="EMBL" id="KKK15272.1"/>
    </source>
</evidence>
<evidence type="ECO:0000256" key="6">
    <source>
        <dbReference type="PROSITE-ProRule" id="PRU00146"/>
    </source>
</evidence>
<proteinExistence type="predicted"/>
<evidence type="ECO:0000256" key="5">
    <source>
        <dbReference type="ARBA" id="ARBA00023242"/>
    </source>
</evidence>
<feature type="compositionally biased region" description="Low complexity" evidence="7">
    <location>
        <begin position="453"/>
        <end position="463"/>
    </location>
</feature>
<evidence type="ECO:0000256" key="3">
    <source>
        <dbReference type="ARBA" id="ARBA00022771"/>
    </source>
</evidence>
<dbReference type="InterPro" id="IPR037869">
    <property type="entry name" value="Spp1/CFP1"/>
</dbReference>
<keyword evidence="10" id="KW-1185">Reference proteome</keyword>
<feature type="compositionally biased region" description="Polar residues" evidence="7">
    <location>
        <begin position="8"/>
        <end position="18"/>
    </location>
</feature>
<dbReference type="SMART" id="SM00249">
    <property type="entry name" value="PHD"/>
    <property type="match status" value="1"/>
</dbReference>
<feature type="compositionally biased region" description="Low complexity" evidence="7">
    <location>
        <begin position="379"/>
        <end position="392"/>
    </location>
</feature>
<feature type="region of interest" description="Disordered" evidence="7">
    <location>
        <begin position="314"/>
        <end position="483"/>
    </location>
</feature>
<dbReference type="InterPro" id="IPR001965">
    <property type="entry name" value="Znf_PHD"/>
</dbReference>
<dbReference type="PANTHER" id="PTHR46174">
    <property type="entry name" value="CXXC-TYPE ZINC FINGER PROTEIN 1"/>
    <property type="match status" value="1"/>
</dbReference>
<dbReference type="OrthoDB" id="436852at2759"/>
<accession>A0A0F8WVE0</accession>
<dbReference type="Gene3D" id="3.30.40.10">
    <property type="entry name" value="Zinc/RING finger domain, C3HC4 (zinc finger)"/>
    <property type="match status" value="1"/>
</dbReference>
<dbReference type="STRING" id="308745.A0A0F8WVE0"/>
<dbReference type="Proteomes" id="UP000034291">
    <property type="component" value="Unassembled WGS sequence"/>
</dbReference>
<dbReference type="InterPro" id="IPR011011">
    <property type="entry name" value="Znf_FYVE_PHD"/>
</dbReference>
<keyword evidence="5" id="KW-0539">Nucleus</keyword>
<sequence length="887" mass="98503">MAADTTVLAKQSQANGSVDTKPKKFNPYETNPDLVPKDDPFRLRSVQYGRYRPQKDDFHPRYNDWSQSDPEAINYWEQTVKSLWTPENSLKLQGTREAYAAGSVIIRVDQGNAIDALADKFSCVNANELSASRKAEDTIKELGISVPKIYFCGTISGKNVTVESRIPGVSLDVAWRYLAVDKIEALKQQCRRVLQRLSGVGGSPGHPSYVCSGLNSHQPSKTQGSERDLLFNATGKSDDLSLVHNNMVLANIIVNNDRVVGITGWRESGYFGFERANKVHRLIRVPQMVSSLFLESDDQDIKSWADLYEGLCSSPSENGSTNEHGISTHPVKTEPSSMNLDKVPLSEETRGLPQLDGADFPEEHPTPRKVASLKNQGNSRASSSDRSSPALSIKPGAGPAKRPASAATKKGIGKKSIKKRKLEDQDNESVSSRRSNTPLSSRPSKTPGVKKQSSASISSSPAPESKRKFTKKTAAEEDDDSDDNDEIFCICRRPDNHTWMIGCDGGCEDWFHGKCVNIDPRDSELIDKYICPNCKENGKGWTTWKPMCRLKECRKAARFNRKNPSKYCSDEHGLEFMRQKAQHLNLTPRMGSQKPISIQRAIANGIDHSRDDDSEFEGSHIEDGVASVNGDKAGSMEDLGSRGGILTAGDLAAVVMRVVSAQEFRKLGANIVSPPPEDKDTDAETNSGKKLGLDVHIDDLNYSPDETHKIAKLRKRRDELHHRKDMLTARNAFLALLRQRSKSILEVLKKKDPKGGWKDICGFDSRLAWSDEEFDQWRLSDIGKKALEEGTAEALALSYPTSVDEDGDTAMDGVNAEDELAVLSRGVCTKKRCERHKQWLKVQQQDLLFEENTLVQDLAECEKEAQNVVERVVLRMWAEKDNAQNGS</sequence>
<dbReference type="InterPro" id="IPR019786">
    <property type="entry name" value="Zinc_finger_PHD-type_CS"/>
</dbReference>
<name>A0A0F8WVE0_9EURO</name>
<dbReference type="InterPro" id="IPR011009">
    <property type="entry name" value="Kinase-like_dom_sf"/>
</dbReference>
<dbReference type="GO" id="GO:0008270">
    <property type="term" value="F:zinc ion binding"/>
    <property type="evidence" value="ECO:0007669"/>
    <property type="project" value="UniProtKB-KW"/>
</dbReference>